<feature type="compositionally biased region" description="Low complexity" evidence="1">
    <location>
        <begin position="117"/>
        <end position="127"/>
    </location>
</feature>
<evidence type="ECO:0000313" key="2">
    <source>
        <dbReference type="EMBL" id="CAJ1384657.1"/>
    </source>
</evidence>
<accession>A0AA36IBH8</accession>
<evidence type="ECO:0000313" key="3">
    <source>
        <dbReference type="Proteomes" id="UP001178507"/>
    </source>
</evidence>
<organism evidence="2 3">
    <name type="scientific">Effrenium voratum</name>
    <dbReference type="NCBI Taxonomy" id="2562239"/>
    <lineage>
        <taxon>Eukaryota</taxon>
        <taxon>Sar</taxon>
        <taxon>Alveolata</taxon>
        <taxon>Dinophyceae</taxon>
        <taxon>Suessiales</taxon>
        <taxon>Symbiodiniaceae</taxon>
        <taxon>Effrenium</taxon>
    </lineage>
</organism>
<feature type="compositionally biased region" description="Basic and acidic residues" evidence="1">
    <location>
        <begin position="1046"/>
        <end position="1061"/>
    </location>
</feature>
<dbReference type="Proteomes" id="UP001178507">
    <property type="component" value="Unassembled WGS sequence"/>
</dbReference>
<dbReference type="AlphaFoldDB" id="A0AA36IBH8"/>
<feature type="compositionally biased region" description="Basic and acidic residues" evidence="1">
    <location>
        <begin position="984"/>
        <end position="995"/>
    </location>
</feature>
<feature type="compositionally biased region" description="Basic and acidic residues" evidence="1">
    <location>
        <begin position="1117"/>
        <end position="1129"/>
    </location>
</feature>
<feature type="compositionally biased region" description="Basic and acidic residues" evidence="1">
    <location>
        <begin position="1092"/>
        <end position="1107"/>
    </location>
</feature>
<evidence type="ECO:0000256" key="1">
    <source>
        <dbReference type="SAM" id="MobiDB-lite"/>
    </source>
</evidence>
<feature type="region of interest" description="Disordered" evidence="1">
    <location>
        <begin position="980"/>
        <end position="1025"/>
    </location>
</feature>
<comment type="caution">
    <text evidence="2">The sequence shown here is derived from an EMBL/GenBank/DDBJ whole genome shotgun (WGS) entry which is preliminary data.</text>
</comment>
<gene>
    <name evidence="2" type="ORF">EVOR1521_LOCUS11477</name>
</gene>
<feature type="compositionally biased region" description="Basic and acidic residues" evidence="1">
    <location>
        <begin position="1006"/>
        <end position="1016"/>
    </location>
</feature>
<feature type="region of interest" description="Disordered" evidence="1">
    <location>
        <begin position="1046"/>
        <end position="1223"/>
    </location>
</feature>
<feature type="compositionally biased region" description="Polar residues" evidence="1">
    <location>
        <begin position="1143"/>
        <end position="1158"/>
    </location>
</feature>
<feature type="compositionally biased region" description="Polar residues" evidence="1">
    <location>
        <begin position="128"/>
        <end position="137"/>
    </location>
</feature>
<protein>
    <submittedName>
        <fullName evidence="2">Uncharacterized protein</fullName>
    </submittedName>
</protein>
<feature type="region of interest" description="Disordered" evidence="1">
    <location>
        <begin position="1"/>
        <end position="25"/>
    </location>
</feature>
<proteinExistence type="predicted"/>
<sequence>MDRERNGRPRTPKTGMRQWNANGHISTPVSQVEAIFKYQYAAEAPPVPMDKWDEVRTLLASEPDPCWRKPSEAKFPLQPPRQVPPSRQARRVRPQPRQSRPGTQQTQRKHSLPPQRPRSQSPRTSPPANQRTQSVQEPQVEPVARELKASPSKEAPKARPASGRRREVPPWVQLKDDEHLEGGIHVDIAPGLVERLRRLRAQTKDVHVWVIVECCRDCALHDASLRHDEKNYLGRFEKIRETLLQRFPSGVAVELLVPGRKGDTVEVSLEEPTGDEPIEEPVVQEPIEEKKGPEPVFRIGSFEVYLCCEAPMRPWGAGVISRKMGLNSVCISSKLRSRAWPSMDGLMKRIAASMPQVAAMVAVRNELGFPLPQVRLVALEESAVLGHGLTNPGGLLELALPLYTPLTLKAERAGFMEPQEKVLEIQSPQTELSFVTETCIQLWQHETASELVVFCCDPRIAGVPPAGDMVPFQGSLEYSSGEALRPDGGGYLRCRADPLQEVEFAACSGWRSCPVLARAEQIHGTGRLIEIARLGTPIVEVSMVTRCCGCPMPNARISVDGHFFGSTGAAAVSCGLRLGEHSLLAEHQLLSPGLTMPLNISGSTTCGVQVAFPLDRLHFVCTAAPGTVQCGAAELWLVAGDLAQWRCSRGAPPMDAEVWLWDGVLSGQRRLEIQAGVLSRHSWGIPGEDEVQEESSEGGFCLFSEGLCAPCSSFGPWAVALHAARSNGCAVTRLAAMAATEAAPSRTEDCASSAALWLGRLVPESDAEEEKRLVVHSACCSSGAAGVAVTLNGDEAGSTGEDGQLILQARGSCVVGIQGIPPCLLPGSTSEFTAHLDTCSRVDLELSCLVWVYWWRPDEDDEEADVQDAFVFLCTNVEQIPDEAMPIEGSLFCAEAEEPEIRLSHGRVSPVLLRRSRLQGGTCLVSQLRVEVIAPPGYKYVARHPSPLQMRHEELGGCELQRLMHCPAVVGDLKMTEPALAARQRKETSRGHESEGGGPSAWQSDHGVETRPESAHGDCYQPDGSIIYEQGSVTFEAGSVTFDHGDEAYDQRSQPDSRENDASYISQSDHGQATYDDDGVSSATYEDDNVSESDREGSQSEYAKDAPDDASDNDMEASDHATRSEHARALSDNGSLADPVEFNPSNVPQADTVANPSDGSEADLVMATPSDGSQPDLATPRDGSPEGPELVAPSEGTQSEIGEAYDDAFESEGAGESEASDEE</sequence>
<keyword evidence="3" id="KW-1185">Reference proteome</keyword>
<dbReference type="EMBL" id="CAUJNA010001136">
    <property type="protein sequence ID" value="CAJ1384657.1"/>
    <property type="molecule type" value="Genomic_DNA"/>
</dbReference>
<feature type="compositionally biased region" description="Acidic residues" evidence="1">
    <location>
        <begin position="1075"/>
        <end position="1091"/>
    </location>
</feature>
<name>A0AA36IBH8_9DINO</name>
<feature type="compositionally biased region" description="Acidic residues" evidence="1">
    <location>
        <begin position="1203"/>
        <end position="1223"/>
    </location>
</feature>
<feature type="region of interest" description="Disordered" evidence="1">
    <location>
        <begin position="63"/>
        <end position="169"/>
    </location>
</feature>
<reference evidence="2" key="1">
    <citation type="submission" date="2023-08" db="EMBL/GenBank/DDBJ databases">
        <authorList>
            <person name="Chen Y."/>
            <person name="Shah S."/>
            <person name="Dougan E. K."/>
            <person name="Thang M."/>
            <person name="Chan C."/>
        </authorList>
    </citation>
    <scope>NUCLEOTIDE SEQUENCE</scope>
</reference>